<evidence type="ECO:0000313" key="3">
    <source>
        <dbReference type="Proteomes" id="UP000219369"/>
    </source>
</evidence>
<organism evidence="2 3">
    <name type="scientific">Fusarium oxysporum</name>
    <name type="common">Fusarium vascular wilt</name>
    <dbReference type="NCBI Taxonomy" id="5507"/>
    <lineage>
        <taxon>Eukaryota</taxon>
        <taxon>Fungi</taxon>
        <taxon>Dikarya</taxon>
        <taxon>Ascomycota</taxon>
        <taxon>Pezizomycotina</taxon>
        <taxon>Sordariomycetes</taxon>
        <taxon>Hypocreomycetidae</taxon>
        <taxon>Hypocreales</taxon>
        <taxon>Nectriaceae</taxon>
        <taxon>Fusarium</taxon>
        <taxon>Fusarium oxysporum species complex</taxon>
    </lineage>
</organism>
<evidence type="ECO:0000313" key="2">
    <source>
        <dbReference type="EMBL" id="SCO92849.1"/>
    </source>
</evidence>
<reference evidence="3" key="1">
    <citation type="submission" date="2016-09" db="EMBL/GenBank/DDBJ databases">
        <authorList>
            <person name="Guldener U."/>
        </authorList>
    </citation>
    <scope>NUCLEOTIDE SEQUENCE [LARGE SCALE GENOMIC DNA]</scope>
    <source>
        <strain evidence="3">V64-1</strain>
    </source>
</reference>
<dbReference type="EMBL" id="FMJY01000048">
    <property type="protein sequence ID" value="SCO92849.1"/>
    <property type="molecule type" value="Genomic_DNA"/>
</dbReference>
<feature type="region of interest" description="Disordered" evidence="1">
    <location>
        <begin position="1"/>
        <end position="36"/>
    </location>
</feature>
<dbReference type="Proteomes" id="UP000219369">
    <property type="component" value="Unassembled WGS sequence"/>
</dbReference>
<dbReference type="AlphaFoldDB" id="A0A2H3UGC6"/>
<gene>
    <name evidence="2" type="ORF">FRV6_16977</name>
</gene>
<accession>A0A2H3UGC6</accession>
<name>A0A2H3UGC6_FUSOX</name>
<sequence length="61" mass="7105">MAGDAGEQARERYRQRHTEGARRAQTKPARKETYSPKRIITICMQYNGNRPNYRQNGDHAV</sequence>
<feature type="compositionally biased region" description="Basic and acidic residues" evidence="1">
    <location>
        <begin position="7"/>
        <end position="22"/>
    </location>
</feature>
<proteinExistence type="predicted"/>
<protein>
    <submittedName>
        <fullName evidence="2">Uncharacterized protein</fullName>
    </submittedName>
</protein>
<evidence type="ECO:0000256" key="1">
    <source>
        <dbReference type="SAM" id="MobiDB-lite"/>
    </source>
</evidence>